<evidence type="ECO:0000256" key="3">
    <source>
        <dbReference type="ARBA" id="ARBA00023014"/>
    </source>
</evidence>
<organism evidence="5 6">
    <name type="scientific">Sphaerotilus hippei</name>
    <dbReference type="NCBI Taxonomy" id="744406"/>
    <lineage>
        <taxon>Bacteria</taxon>
        <taxon>Pseudomonadati</taxon>
        <taxon>Pseudomonadota</taxon>
        <taxon>Betaproteobacteria</taxon>
        <taxon>Burkholderiales</taxon>
        <taxon>Sphaerotilaceae</taxon>
        <taxon>Sphaerotilus</taxon>
    </lineage>
</organism>
<dbReference type="CDD" id="cd03081">
    <property type="entry name" value="TRX_Fd_NuoE_FDH_gamma"/>
    <property type="match status" value="1"/>
</dbReference>
<sequence length="189" mass="19573">MPSTPQQHAPQRRPGAVAVPDGTDPAGALDPAHAEVVDAVLAACAGLEGPLLPILHGIQDRLGHVPPAALPRIARALHLSRAEVHGVVSYYHHFRSRPPGRRVVQVCRAEACRSMGAEALLAQARQTLGCSEAEPTSACGGHTVEAAYCLGLCAMSPALVIDGQPHARMTPQRLDTLLAVAPAAEGAPA</sequence>
<keyword evidence="6" id="KW-1185">Reference proteome</keyword>
<dbReference type="GO" id="GO:0051536">
    <property type="term" value="F:iron-sulfur cluster binding"/>
    <property type="evidence" value="ECO:0007669"/>
    <property type="project" value="UniProtKB-KW"/>
</dbReference>
<evidence type="ECO:0000256" key="2">
    <source>
        <dbReference type="ARBA" id="ARBA00023004"/>
    </source>
</evidence>
<gene>
    <name evidence="5" type="ORF">C7444_11851</name>
</gene>
<feature type="region of interest" description="Disordered" evidence="4">
    <location>
        <begin position="1"/>
        <end position="27"/>
    </location>
</feature>
<keyword evidence="2" id="KW-0408">Iron</keyword>
<dbReference type="RefSeq" id="WP_110401942.1">
    <property type="nucleotide sequence ID" value="NZ_QJJS01000018.1"/>
</dbReference>
<dbReference type="InterPro" id="IPR028431">
    <property type="entry name" value="NADP_DH_HndA-like"/>
</dbReference>
<dbReference type="Pfam" id="PF01257">
    <property type="entry name" value="2Fe-2S_thioredx"/>
    <property type="match status" value="1"/>
</dbReference>
<dbReference type="InterPro" id="IPR041921">
    <property type="entry name" value="NuoE_N"/>
</dbReference>
<evidence type="ECO:0000256" key="4">
    <source>
        <dbReference type="SAM" id="MobiDB-lite"/>
    </source>
</evidence>
<keyword evidence="3" id="KW-0411">Iron-sulfur</keyword>
<evidence type="ECO:0000256" key="1">
    <source>
        <dbReference type="ARBA" id="ARBA00022723"/>
    </source>
</evidence>
<dbReference type="Proteomes" id="UP000247811">
    <property type="component" value="Unassembled WGS sequence"/>
</dbReference>
<protein>
    <submittedName>
        <fullName evidence="5">Formate dehydrogenase gamma subunit</fullName>
    </submittedName>
</protein>
<dbReference type="PANTHER" id="PTHR43342">
    <property type="entry name" value="NADH-QUINONE OXIDOREDUCTASE, E SUBUNIT"/>
    <property type="match status" value="1"/>
</dbReference>
<evidence type="ECO:0000313" key="5">
    <source>
        <dbReference type="EMBL" id="PXW93682.1"/>
    </source>
</evidence>
<evidence type="ECO:0000313" key="6">
    <source>
        <dbReference type="Proteomes" id="UP000247811"/>
    </source>
</evidence>
<dbReference type="PANTHER" id="PTHR43342:SF2">
    <property type="entry name" value="POTENTIAL NAD-REDUCING HYDROGENASE SUBUNIT"/>
    <property type="match status" value="1"/>
</dbReference>
<dbReference type="EMBL" id="QJJS01000018">
    <property type="protein sequence ID" value="PXW93682.1"/>
    <property type="molecule type" value="Genomic_DNA"/>
</dbReference>
<dbReference type="GO" id="GO:0046872">
    <property type="term" value="F:metal ion binding"/>
    <property type="evidence" value="ECO:0007669"/>
    <property type="project" value="UniProtKB-KW"/>
</dbReference>
<comment type="caution">
    <text evidence="5">The sequence shown here is derived from an EMBL/GenBank/DDBJ whole genome shotgun (WGS) entry which is preliminary data.</text>
</comment>
<dbReference type="Gene3D" id="1.10.10.1590">
    <property type="entry name" value="NADH-quinone oxidoreductase subunit E"/>
    <property type="match status" value="1"/>
</dbReference>
<accession>A0A318GX23</accession>
<keyword evidence="1" id="KW-0479">Metal-binding</keyword>
<proteinExistence type="predicted"/>
<dbReference type="InterPro" id="IPR036249">
    <property type="entry name" value="Thioredoxin-like_sf"/>
</dbReference>
<dbReference type="SUPFAM" id="SSF52833">
    <property type="entry name" value="Thioredoxin-like"/>
    <property type="match status" value="1"/>
</dbReference>
<dbReference type="NCBIfam" id="NF004638">
    <property type="entry name" value="PRK05988.1"/>
    <property type="match status" value="1"/>
</dbReference>
<dbReference type="Gene3D" id="3.40.30.10">
    <property type="entry name" value="Glutaredoxin"/>
    <property type="match status" value="1"/>
</dbReference>
<name>A0A318GX23_9BURK</name>
<dbReference type="AlphaFoldDB" id="A0A318GX23"/>
<dbReference type="OrthoDB" id="9807941at2"/>
<reference evidence="5 6" key="1">
    <citation type="submission" date="2018-05" db="EMBL/GenBank/DDBJ databases">
        <title>Genomic Encyclopedia of Type Strains, Phase IV (KMG-IV): sequencing the most valuable type-strain genomes for metagenomic binning, comparative biology and taxonomic classification.</title>
        <authorList>
            <person name="Goeker M."/>
        </authorList>
    </citation>
    <scope>NUCLEOTIDE SEQUENCE [LARGE SCALE GENOMIC DNA]</scope>
    <source>
        <strain evidence="5 6">DSM 566</strain>
    </source>
</reference>